<protein>
    <recommendedName>
        <fullName evidence="3">SAM-dependent methyltransferase</fullName>
    </recommendedName>
</protein>
<dbReference type="EMBL" id="JBHSJD010000002">
    <property type="protein sequence ID" value="MFC5021504.1"/>
    <property type="molecule type" value="Genomic_DNA"/>
</dbReference>
<organism evidence="1 2">
    <name type="scientific">Streptomyces coeruleoprunus</name>
    <dbReference type="NCBI Taxonomy" id="285563"/>
    <lineage>
        <taxon>Bacteria</taxon>
        <taxon>Bacillati</taxon>
        <taxon>Actinomycetota</taxon>
        <taxon>Actinomycetes</taxon>
        <taxon>Kitasatosporales</taxon>
        <taxon>Streptomycetaceae</taxon>
        <taxon>Streptomyces</taxon>
    </lineage>
</organism>
<accession>A0ABV9X907</accession>
<gene>
    <name evidence="1" type="ORF">ACFPM3_04965</name>
</gene>
<proteinExistence type="predicted"/>
<evidence type="ECO:0000313" key="2">
    <source>
        <dbReference type="Proteomes" id="UP001595829"/>
    </source>
</evidence>
<sequence length="44" mass="4806">MKTSSEHEAAIVRLWDEHLHAAFPARLRGAEGVLTSTTDTALTD</sequence>
<evidence type="ECO:0008006" key="3">
    <source>
        <dbReference type="Google" id="ProtNLM"/>
    </source>
</evidence>
<evidence type="ECO:0000313" key="1">
    <source>
        <dbReference type="EMBL" id="MFC5021504.1"/>
    </source>
</evidence>
<comment type="caution">
    <text evidence="1">The sequence shown here is derived from an EMBL/GenBank/DDBJ whole genome shotgun (WGS) entry which is preliminary data.</text>
</comment>
<dbReference type="RefSeq" id="WP_345693461.1">
    <property type="nucleotide sequence ID" value="NZ_BAABIT010000001.1"/>
</dbReference>
<keyword evidence="2" id="KW-1185">Reference proteome</keyword>
<reference evidence="2" key="1">
    <citation type="journal article" date="2019" name="Int. J. Syst. Evol. Microbiol.">
        <title>The Global Catalogue of Microorganisms (GCM) 10K type strain sequencing project: providing services to taxonomists for standard genome sequencing and annotation.</title>
        <authorList>
            <consortium name="The Broad Institute Genomics Platform"/>
            <consortium name="The Broad Institute Genome Sequencing Center for Infectious Disease"/>
            <person name="Wu L."/>
            <person name="Ma J."/>
        </authorList>
    </citation>
    <scope>NUCLEOTIDE SEQUENCE [LARGE SCALE GENOMIC DNA]</scope>
    <source>
        <strain evidence="2">CGMCC 4.1648</strain>
    </source>
</reference>
<dbReference type="Proteomes" id="UP001595829">
    <property type="component" value="Unassembled WGS sequence"/>
</dbReference>
<name>A0ABV9X907_9ACTN</name>